<dbReference type="Proteomes" id="UP001239111">
    <property type="component" value="Chromosome 2"/>
</dbReference>
<keyword evidence="2" id="KW-1185">Reference proteome</keyword>
<protein>
    <submittedName>
        <fullName evidence="1">Uncharacterized protein</fullName>
    </submittedName>
</protein>
<sequence>MAKSILTLSMPLRNITRLCRYAVSVRSNTTSNANQVIIDHSTEVTPPSKQLQLLNSDVSPISLVTSIMQNKDLYDANHIIQALSLMQKYYKENQVPISIIHNSDDFVQLCKILQSHLLKLDTYQATEALKILNQLRVSGSTRIIQSLLQIIRCSLNELVLEQVYFLTFLLDRMEENPLTKAILCALPQVFMAQVKVQLDKDDLRELSSALIYASKHIEDKDTIEFILDATDGNYDSLDLDSALKIFWALGDIKSSSVAYTSLLDKCQLFLMEESKPGSSLDGPKIFRTLMVMADKVFEGQSHFYNSVVVHNLTNRFLECNYRLDQGLLVLNKLIKIKHVCLPLIDHLLWEVHNNHQFLSVCNPFAISSLVRGLAMANYKPQCWEETKELILKNYTRIVDMMNLFYLAVDLAALGCFDHDLLKLVFSEFHNPYLLARDSMYTLKRLYQCVRTLHPAYDGPWPSQLMIFSFMEMEHHSEVNNKFLLSCFEKIFGCSSLIKCNVKTELGHHIDFLVVLQDGIPVVVESKHPNVESSSSNVEDLDIPYDFERLAIILLPESAYPRNVKILDAVHAMYLRSLEAMDYIVVPVPMPVWMASPEWERLPFLRQLINEQLQAKKIACL</sequence>
<reference evidence="1" key="1">
    <citation type="submission" date="2023-04" db="EMBL/GenBank/DDBJ databases">
        <title>A chromosome-level genome assembly of the parasitoid wasp Eretmocerus hayati.</title>
        <authorList>
            <person name="Zhong Y."/>
            <person name="Liu S."/>
            <person name="Liu Y."/>
        </authorList>
    </citation>
    <scope>NUCLEOTIDE SEQUENCE</scope>
    <source>
        <strain evidence="1">ZJU_SS_LIU_2023</strain>
    </source>
</reference>
<organism evidence="1 2">
    <name type="scientific">Eretmocerus hayati</name>
    <dbReference type="NCBI Taxonomy" id="131215"/>
    <lineage>
        <taxon>Eukaryota</taxon>
        <taxon>Metazoa</taxon>
        <taxon>Ecdysozoa</taxon>
        <taxon>Arthropoda</taxon>
        <taxon>Hexapoda</taxon>
        <taxon>Insecta</taxon>
        <taxon>Pterygota</taxon>
        <taxon>Neoptera</taxon>
        <taxon>Endopterygota</taxon>
        <taxon>Hymenoptera</taxon>
        <taxon>Apocrita</taxon>
        <taxon>Proctotrupomorpha</taxon>
        <taxon>Chalcidoidea</taxon>
        <taxon>Aphelinidae</taxon>
        <taxon>Aphelininae</taxon>
        <taxon>Eretmocerus</taxon>
    </lineage>
</organism>
<evidence type="ECO:0000313" key="1">
    <source>
        <dbReference type="EMBL" id="KAJ8678872.1"/>
    </source>
</evidence>
<name>A0ACC2P654_9HYME</name>
<gene>
    <name evidence="1" type="ORF">QAD02_014659</name>
</gene>
<evidence type="ECO:0000313" key="2">
    <source>
        <dbReference type="Proteomes" id="UP001239111"/>
    </source>
</evidence>
<proteinExistence type="predicted"/>
<accession>A0ACC2P654</accession>
<comment type="caution">
    <text evidence="1">The sequence shown here is derived from an EMBL/GenBank/DDBJ whole genome shotgun (WGS) entry which is preliminary data.</text>
</comment>
<dbReference type="EMBL" id="CM056742">
    <property type="protein sequence ID" value="KAJ8678872.1"/>
    <property type="molecule type" value="Genomic_DNA"/>
</dbReference>